<dbReference type="Proteomes" id="UP000479710">
    <property type="component" value="Unassembled WGS sequence"/>
</dbReference>
<name>A0A6G1BYA0_9ORYZ</name>
<dbReference type="AlphaFoldDB" id="A0A6G1BYA0"/>
<protein>
    <submittedName>
        <fullName evidence="1">Uncharacterized protein</fullName>
    </submittedName>
</protein>
<sequence length="85" mass="8737">MDRLVTHNLSASATSWCTMCSGIGGSGLGWWLQALARAPNAKANRKVTETDGPVSLAYSMASLGQSAGLVGCGSSANGTNHSQYF</sequence>
<accession>A0A6G1BYA0</accession>
<evidence type="ECO:0000313" key="1">
    <source>
        <dbReference type="EMBL" id="KAF0892862.1"/>
    </source>
</evidence>
<proteinExistence type="predicted"/>
<dbReference type="EMBL" id="SPHZ02000011">
    <property type="protein sequence ID" value="KAF0892862.1"/>
    <property type="molecule type" value="Genomic_DNA"/>
</dbReference>
<evidence type="ECO:0000313" key="2">
    <source>
        <dbReference type="Proteomes" id="UP000479710"/>
    </source>
</evidence>
<gene>
    <name evidence="1" type="ORF">E2562_018645</name>
</gene>
<keyword evidence="2" id="KW-1185">Reference proteome</keyword>
<comment type="caution">
    <text evidence="1">The sequence shown here is derived from an EMBL/GenBank/DDBJ whole genome shotgun (WGS) entry which is preliminary data.</text>
</comment>
<organism evidence="1 2">
    <name type="scientific">Oryza meyeriana var. granulata</name>
    <dbReference type="NCBI Taxonomy" id="110450"/>
    <lineage>
        <taxon>Eukaryota</taxon>
        <taxon>Viridiplantae</taxon>
        <taxon>Streptophyta</taxon>
        <taxon>Embryophyta</taxon>
        <taxon>Tracheophyta</taxon>
        <taxon>Spermatophyta</taxon>
        <taxon>Magnoliopsida</taxon>
        <taxon>Liliopsida</taxon>
        <taxon>Poales</taxon>
        <taxon>Poaceae</taxon>
        <taxon>BOP clade</taxon>
        <taxon>Oryzoideae</taxon>
        <taxon>Oryzeae</taxon>
        <taxon>Oryzinae</taxon>
        <taxon>Oryza</taxon>
        <taxon>Oryza meyeriana</taxon>
    </lineage>
</organism>
<reference evidence="1 2" key="1">
    <citation type="submission" date="2019-11" db="EMBL/GenBank/DDBJ databases">
        <title>Whole genome sequence of Oryza granulata.</title>
        <authorList>
            <person name="Li W."/>
        </authorList>
    </citation>
    <scope>NUCLEOTIDE SEQUENCE [LARGE SCALE GENOMIC DNA]</scope>
    <source>
        <strain evidence="2">cv. Menghai</strain>
        <tissue evidence="1">Leaf</tissue>
    </source>
</reference>